<keyword evidence="2" id="KW-1185">Reference proteome</keyword>
<dbReference type="AlphaFoldDB" id="A0AA86V5B4"/>
<sequence>MEIKLLLELENSTLFERLAGKLHGLITNKHNYLDMSMEEGFLLLLDKKLAKKIWRFGPATMRPNMVLMCKKVHWLKKTLWLSALKSDVVLHVDVIHRVEIQASKLALSGTYYVHNQEHGCIFEKMRWPDIPFYNIKEYLRQQLLCVLKHTKACCNRCRLPPLCLCILVDLSSFLALRLVVVIVRVSGVDNVVEINYGYGFTTSSTWSKLSQSFANDRLRTDLG</sequence>
<evidence type="ECO:0000313" key="2">
    <source>
        <dbReference type="Proteomes" id="UP001189624"/>
    </source>
</evidence>
<proteinExistence type="predicted"/>
<organism evidence="1 2">
    <name type="scientific">Sphenostylis stenocarpa</name>
    <dbReference type="NCBI Taxonomy" id="92480"/>
    <lineage>
        <taxon>Eukaryota</taxon>
        <taxon>Viridiplantae</taxon>
        <taxon>Streptophyta</taxon>
        <taxon>Embryophyta</taxon>
        <taxon>Tracheophyta</taxon>
        <taxon>Spermatophyta</taxon>
        <taxon>Magnoliopsida</taxon>
        <taxon>eudicotyledons</taxon>
        <taxon>Gunneridae</taxon>
        <taxon>Pentapetalae</taxon>
        <taxon>rosids</taxon>
        <taxon>fabids</taxon>
        <taxon>Fabales</taxon>
        <taxon>Fabaceae</taxon>
        <taxon>Papilionoideae</taxon>
        <taxon>50 kb inversion clade</taxon>
        <taxon>NPAAA clade</taxon>
        <taxon>indigoferoid/millettioid clade</taxon>
        <taxon>Phaseoleae</taxon>
        <taxon>Sphenostylis</taxon>
    </lineage>
</organism>
<gene>
    <name evidence="1" type="ORF">AYBTSS11_LOCUS6205</name>
</gene>
<name>A0AA86V5B4_9FABA</name>
<dbReference type="Gramene" id="rna-AYBTSS11_LOCUS6205">
    <property type="protein sequence ID" value="CAJ1933184.1"/>
    <property type="gene ID" value="gene-AYBTSS11_LOCUS6205"/>
</dbReference>
<accession>A0AA86V5B4</accession>
<reference evidence="1" key="1">
    <citation type="submission" date="2023-10" db="EMBL/GenBank/DDBJ databases">
        <authorList>
            <person name="Domelevo Entfellner J.-B."/>
        </authorList>
    </citation>
    <scope>NUCLEOTIDE SEQUENCE</scope>
</reference>
<dbReference type="Proteomes" id="UP001189624">
    <property type="component" value="Chromosome 2"/>
</dbReference>
<evidence type="ECO:0000313" key="1">
    <source>
        <dbReference type="EMBL" id="CAJ1933184.1"/>
    </source>
</evidence>
<protein>
    <submittedName>
        <fullName evidence="1">Uncharacterized protein</fullName>
    </submittedName>
</protein>
<dbReference type="EMBL" id="OY731399">
    <property type="protein sequence ID" value="CAJ1933184.1"/>
    <property type="molecule type" value="Genomic_DNA"/>
</dbReference>